<evidence type="ECO:0000256" key="6">
    <source>
        <dbReference type="SAM" id="MobiDB-lite"/>
    </source>
</evidence>
<dbReference type="Gene3D" id="3.30.390.130">
    <property type="match status" value="1"/>
</dbReference>
<dbReference type="InterPro" id="IPR039399">
    <property type="entry name" value="Deltex_C_sf"/>
</dbReference>
<dbReference type="Proteomes" id="UP000039865">
    <property type="component" value="Unassembled WGS sequence"/>
</dbReference>
<keyword evidence="4" id="KW-0808">Transferase</keyword>
<dbReference type="GO" id="GO:0007219">
    <property type="term" value="P:Notch signaling pathway"/>
    <property type="evidence" value="ECO:0007669"/>
    <property type="project" value="InterPro"/>
</dbReference>
<protein>
    <recommendedName>
        <fullName evidence="3">RING-type E3 ubiquitin transferase</fullName>
        <ecNumber evidence="3">2.3.2.27</ecNumber>
    </recommendedName>
</protein>
<dbReference type="InterPro" id="IPR013083">
    <property type="entry name" value="Znf_RING/FYVE/PHD"/>
</dbReference>
<dbReference type="GO" id="GO:0061630">
    <property type="term" value="F:ubiquitin protein ligase activity"/>
    <property type="evidence" value="ECO:0007669"/>
    <property type="project" value="UniProtKB-EC"/>
</dbReference>
<dbReference type="EC" id="2.3.2.27" evidence="3"/>
<dbReference type="Pfam" id="PF18102">
    <property type="entry name" value="DTC"/>
    <property type="match status" value="1"/>
</dbReference>
<organism evidence="8 9">
    <name type="scientific">Stylonychia lemnae</name>
    <name type="common">Ciliate</name>
    <dbReference type="NCBI Taxonomy" id="5949"/>
    <lineage>
        <taxon>Eukaryota</taxon>
        <taxon>Sar</taxon>
        <taxon>Alveolata</taxon>
        <taxon>Ciliophora</taxon>
        <taxon>Intramacronucleata</taxon>
        <taxon>Spirotrichea</taxon>
        <taxon>Stichotrichia</taxon>
        <taxon>Sporadotrichida</taxon>
        <taxon>Oxytrichidae</taxon>
        <taxon>Stylonychinae</taxon>
        <taxon>Stylonychia</taxon>
    </lineage>
</organism>
<gene>
    <name evidence="8" type="primary">Contig7921.g8455</name>
    <name evidence="8" type="ORF">STYLEM_20104</name>
</gene>
<evidence type="ECO:0000256" key="2">
    <source>
        <dbReference type="ARBA" id="ARBA00004906"/>
    </source>
</evidence>
<dbReference type="EMBL" id="CCKQ01018949">
    <property type="protein sequence ID" value="CDW90956.1"/>
    <property type="molecule type" value="Genomic_DNA"/>
</dbReference>
<evidence type="ECO:0000256" key="3">
    <source>
        <dbReference type="ARBA" id="ARBA00012483"/>
    </source>
</evidence>
<dbReference type="InterPro" id="IPR039398">
    <property type="entry name" value="Deltex_fam"/>
</dbReference>
<name>A0A078B9T1_STYLE</name>
<evidence type="ECO:0000256" key="1">
    <source>
        <dbReference type="ARBA" id="ARBA00000900"/>
    </source>
</evidence>
<feature type="compositionally biased region" description="Polar residues" evidence="6">
    <location>
        <begin position="69"/>
        <end position="83"/>
    </location>
</feature>
<accession>A0A078B9T1</accession>
<dbReference type="InParanoid" id="A0A078B9T1"/>
<sequence>MKTRSETQTAAKPVDVTIIDTSLKPKAPVNKKRKLDQISSSVPPANDPVPKTYKKLKTVDKIKSSAIASNDAKATSDQNQHIQSAIPAAKAPKLSRANSKKNKEEQKQEENKNDKDQGQLGALNQKADQLYKNISKFFVPKPFTQLNDKFGSLTKYIEVTVLELLNKVKEEEINNHRKKGEEENCPICMCELYENLEKMSEQEIKEMHEKQIKQELPIEVVVMSKCTDHCYHKECLVAQMGQQECIRCAVCSQIYGVLTGGMPKGTMSWKLTPKNKNYYCDGYKDFGVWEIRYDFPDGIRNGVKYQGTRRRAYIPDIPEGREVLTLLVKSFERRLSFLVGTSVTTGQQNCVIWNVHHKTNTHGGSSCFGYPDPTYLNRVKLELADRGVFLENIHEVEAVTLNGNGQSYVN</sequence>
<evidence type="ECO:0000256" key="5">
    <source>
        <dbReference type="ARBA" id="ARBA00022723"/>
    </source>
</evidence>
<reference evidence="8 9" key="1">
    <citation type="submission" date="2014-06" db="EMBL/GenBank/DDBJ databases">
        <authorList>
            <person name="Swart Estienne"/>
        </authorList>
    </citation>
    <scope>NUCLEOTIDE SEQUENCE [LARGE SCALE GENOMIC DNA]</scope>
    <source>
        <strain evidence="8 9">130c</strain>
    </source>
</reference>
<dbReference type="CDD" id="cd09633">
    <property type="entry name" value="Deltex_C"/>
    <property type="match status" value="1"/>
</dbReference>
<keyword evidence="5" id="KW-0479">Metal-binding</keyword>
<dbReference type="Gene3D" id="3.30.40.10">
    <property type="entry name" value="Zinc/RING finger domain, C3HC4 (zinc finger)"/>
    <property type="match status" value="1"/>
</dbReference>
<feature type="region of interest" description="Disordered" evidence="6">
    <location>
        <begin position="69"/>
        <end position="119"/>
    </location>
</feature>
<feature type="compositionally biased region" description="Basic and acidic residues" evidence="6">
    <location>
        <begin position="101"/>
        <end position="117"/>
    </location>
</feature>
<evidence type="ECO:0000313" key="8">
    <source>
        <dbReference type="EMBL" id="CDW90956.1"/>
    </source>
</evidence>
<feature type="region of interest" description="Disordered" evidence="6">
    <location>
        <begin position="23"/>
        <end position="54"/>
    </location>
</feature>
<evidence type="ECO:0000313" key="9">
    <source>
        <dbReference type="Proteomes" id="UP000039865"/>
    </source>
</evidence>
<dbReference type="PANTHER" id="PTHR12622">
    <property type="entry name" value="DELTEX-RELATED"/>
    <property type="match status" value="1"/>
</dbReference>
<dbReference type="SUPFAM" id="SSF57850">
    <property type="entry name" value="RING/U-box"/>
    <property type="match status" value="1"/>
</dbReference>
<dbReference type="UniPathway" id="UPA00143"/>
<feature type="domain" description="Deltex C-terminal" evidence="7">
    <location>
        <begin position="259"/>
        <end position="388"/>
    </location>
</feature>
<evidence type="ECO:0000259" key="7">
    <source>
        <dbReference type="Pfam" id="PF18102"/>
    </source>
</evidence>
<dbReference type="OrthoDB" id="527344at2759"/>
<comment type="pathway">
    <text evidence="2">Protein modification; protein ubiquitination.</text>
</comment>
<evidence type="ECO:0000256" key="4">
    <source>
        <dbReference type="ARBA" id="ARBA00022679"/>
    </source>
</evidence>
<comment type="catalytic activity">
    <reaction evidence="1">
        <text>S-ubiquitinyl-[E2 ubiquitin-conjugating enzyme]-L-cysteine + [acceptor protein]-L-lysine = [E2 ubiquitin-conjugating enzyme]-L-cysteine + N(6)-ubiquitinyl-[acceptor protein]-L-lysine.</text>
        <dbReference type="EC" id="2.3.2.27"/>
    </reaction>
</comment>
<keyword evidence="9" id="KW-1185">Reference proteome</keyword>
<dbReference type="AlphaFoldDB" id="A0A078B9T1"/>
<dbReference type="GO" id="GO:0046872">
    <property type="term" value="F:metal ion binding"/>
    <property type="evidence" value="ECO:0007669"/>
    <property type="project" value="UniProtKB-KW"/>
</dbReference>
<proteinExistence type="predicted"/>
<dbReference type="InterPro" id="IPR039396">
    <property type="entry name" value="Deltex_C"/>
</dbReference>
<dbReference type="GO" id="GO:0016567">
    <property type="term" value="P:protein ubiquitination"/>
    <property type="evidence" value="ECO:0007669"/>
    <property type="project" value="UniProtKB-UniPathway"/>
</dbReference>